<dbReference type="Pfam" id="PF00956">
    <property type="entry name" value="NAP"/>
    <property type="match status" value="1"/>
</dbReference>
<evidence type="ECO:0000256" key="5">
    <source>
        <dbReference type="ARBA" id="ARBA00023186"/>
    </source>
</evidence>
<evidence type="ECO:0000256" key="3">
    <source>
        <dbReference type="ARBA" id="ARBA00009947"/>
    </source>
</evidence>
<dbReference type="InterPro" id="IPR037231">
    <property type="entry name" value="NAP-like_sf"/>
</dbReference>
<keyword evidence="6" id="KW-0539">Nucleus</keyword>
<dbReference type="EMBL" id="BEGY01000230">
    <property type="protein sequence ID" value="GAX86120.1"/>
    <property type="molecule type" value="Genomic_DNA"/>
</dbReference>
<comment type="similarity">
    <text evidence="3 7">Belongs to the nucleosome assembly protein (NAP) family.</text>
</comment>
<dbReference type="GO" id="GO:0006334">
    <property type="term" value="P:nucleosome assembly"/>
    <property type="evidence" value="ECO:0007669"/>
    <property type="project" value="InterPro"/>
</dbReference>
<evidence type="ECO:0000313" key="11">
    <source>
        <dbReference type="Proteomes" id="UP000232323"/>
    </source>
</evidence>
<evidence type="ECO:0000256" key="8">
    <source>
        <dbReference type="SAM" id="Coils"/>
    </source>
</evidence>
<dbReference type="FunFam" id="1.20.5.1500:FF:000001">
    <property type="entry name" value="Nucleosome assembly protein 1-like 1"/>
    <property type="match status" value="1"/>
</dbReference>
<sequence>MAETQSLIEAKLAELGLEQSPEEFVNGLPPHIKRRVEALQALQKRRDEIEAQFKKEKAELEARYEKLYSPLYSERAEVVSGSKDIPVKEGEPVGNESVKGIPEFWSTVLMKCDTTAELIKDKDLEVLNYLIDIKAENIFQESGEPGGFKLIFTFSSNPFFSNTVLEKTYFMMAEDDGVLEKSEGTKIEWKTGKDVTVKIMKKKPKRGGKDAKPQIKTEKVESFFNFFSPPEVPDEDEDIDEETMEELQALIETDYEIGATIKEKLIAKAVSWYTGEAIEDEPYYFGGDDEDEEFDGEDGEEDDDEDDDGDEDHEPAPVKGGKGKGGKGKGGEQPPECKQQ</sequence>
<protein>
    <recommendedName>
        <fullName evidence="12">Nucleosome assembly protein</fullName>
    </recommendedName>
</protein>
<accession>A0A250XTK2</accession>
<evidence type="ECO:0000256" key="4">
    <source>
        <dbReference type="ARBA" id="ARBA00022490"/>
    </source>
</evidence>
<dbReference type="GO" id="GO:0005737">
    <property type="term" value="C:cytoplasm"/>
    <property type="evidence" value="ECO:0007669"/>
    <property type="project" value="UniProtKB-SubCell"/>
</dbReference>
<dbReference type="FunFam" id="3.30.1120.90:FF:000005">
    <property type="entry name" value="Nucleosome assembly protein11"/>
    <property type="match status" value="1"/>
</dbReference>
<evidence type="ECO:0008006" key="12">
    <source>
        <dbReference type="Google" id="ProtNLM"/>
    </source>
</evidence>
<keyword evidence="4" id="KW-0963">Cytoplasm</keyword>
<name>A0A250XTK2_9CHLO</name>
<dbReference type="GO" id="GO:0005634">
    <property type="term" value="C:nucleus"/>
    <property type="evidence" value="ECO:0007669"/>
    <property type="project" value="UniProtKB-SubCell"/>
</dbReference>
<feature type="region of interest" description="Disordered" evidence="9">
    <location>
        <begin position="279"/>
        <end position="340"/>
    </location>
</feature>
<dbReference type="GO" id="GO:0042393">
    <property type="term" value="F:histone binding"/>
    <property type="evidence" value="ECO:0007669"/>
    <property type="project" value="UniProtKB-ARBA"/>
</dbReference>
<evidence type="ECO:0000256" key="9">
    <source>
        <dbReference type="SAM" id="MobiDB-lite"/>
    </source>
</evidence>
<keyword evidence="11" id="KW-1185">Reference proteome</keyword>
<evidence type="ECO:0000313" key="10">
    <source>
        <dbReference type="EMBL" id="GAX86120.1"/>
    </source>
</evidence>
<feature type="compositionally biased region" description="Acidic residues" evidence="9">
    <location>
        <begin position="279"/>
        <end position="313"/>
    </location>
</feature>
<comment type="caution">
    <text evidence="10">The sequence shown here is derived from an EMBL/GenBank/DDBJ whole genome shotgun (WGS) entry which is preliminary data.</text>
</comment>
<dbReference type="Proteomes" id="UP000232323">
    <property type="component" value="Unassembled WGS sequence"/>
</dbReference>
<gene>
    <name evidence="10" type="ORF">CEUSTIGMA_g13533.t1</name>
</gene>
<evidence type="ECO:0000256" key="6">
    <source>
        <dbReference type="ARBA" id="ARBA00023242"/>
    </source>
</evidence>
<evidence type="ECO:0000256" key="7">
    <source>
        <dbReference type="RuleBase" id="RU003876"/>
    </source>
</evidence>
<evidence type="ECO:0000256" key="2">
    <source>
        <dbReference type="ARBA" id="ARBA00004496"/>
    </source>
</evidence>
<organism evidence="10 11">
    <name type="scientific">Chlamydomonas eustigma</name>
    <dbReference type="NCBI Taxonomy" id="1157962"/>
    <lineage>
        <taxon>Eukaryota</taxon>
        <taxon>Viridiplantae</taxon>
        <taxon>Chlorophyta</taxon>
        <taxon>core chlorophytes</taxon>
        <taxon>Chlorophyceae</taxon>
        <taxon>CS clade</taxon>
        <taxon>Chlamydomonadales</taxon>
        <taxon>Chlamydomonadaceae</taxon>
        <taxon>Chlamydomonas</taxon>
    </lineage>
</organism>
<reference evidence="10 11" key="1">
    <citation type="submission" date="2017-08" db="EMBL/GenBank/DDBJ databases">
        <title>Acidophilic green algal genome provides insights into adaptation to an acidic environment.</title>
        <authorList>
            <person name="Hirooka S."/>
            <person name="Hirose Y."/>
            <person name="Kanesaki Y."/>
            <person name="Higuchi S."/>
            <person name="Fujiwara T."/>
            <person name="Onuma R."/>
            <person name="Era A."/>
            <person name="Ohbayashi R."/>
            <person name="Uzuka A."/>
            <person name="Nozaki H."/>
            <person name="Yoshikawa H."/>
            <person name="Miyagishima S.Y."/>
        </authorList>
    </citation>
    <scope>NUCLEOTIDE SEQUENCE [LARGE SCALE GENOMIC DNA]</scope>
    <source>
        <strain evidence="10 11">NIES-2499</strain>
    </source>
</reference>
<dbReference type="InterPro" id="IPR002164">
    <property type="entry name" value="NAP_family"/>
</dbReference>
<dbReference type="Gene3D" id="1.20.5.1500">
    <property type="match status" value="1"/>
</dbReference>
<dbReference type="PANTHER" id="PTHR11875">
    <property type="entry name" value="TESTIS-SPECIFIC Y-ENCODED PROTEIN"/>
    <property type="match status" value="1"/>
</dbReference>
<feature type="coiled-coil region" evidence="8">
    <location>
        <begin position="32"/>
        <end position="59"/>
    </location>
</feature>
<comment type="subcellular location">
    <subcellularLocation>
        <location evidence="2">Cytoplasm</location>
    </subcellularLocation>
    <subcellularLocation>
        <location evidence="1">Nucleus</location>
    </subcellularLocation>
</comment>
<keyword evidence="8" id="KW-0175">Coiled coil</keyword>
<dbReference type="Gene3D" id="3.30.1120.90">
    <property type="entry name" value="Nucleosome assembly protein"/>
    <property type="match status" value="1"/>
</dbReference>
<keyword evidence="5" id="KW-0143">Chaperone</keyword>
<dbReference type="OrthoDB" id="27325at2759"/>
<dbReference type="AlphaFoldDB" id="A0A250XTK2"/>
<dbReference type="STRING" id="1157962.A0A250XTK2"/>
<dbReference type="GO" id="GO:0000724">
    <property type="term" value="P:double-strand break repair via homologous recombination"/>
    <property type="evidence" value="ECO:0007669"/>
    <property type="project" value="UniProtKB-ARBA"/>
</dbReference>
<proteinExistence type="inferred from homology"/>
<evidence type="ECO:0000256" key="1">
    <source>
        <dbReference type="ARBA" id="ARBA00004123"/>
    </source>
</evidence>
<dbReference type="SUPFAM" id="SSF143113">
    <property type="entry name" value="NAP-like"/>
    <property type="match status" value="1"/>
</dbReference>